<name>A0A8S0YZT3_ARCPL</name>
<organism evidence="3 4">
    <name type="scientific">Arctia plantaginis</name>
    <name type="common">Wood tiger moth</name>
    <name type="synonym">Phalaena plantaginis</name>
    <dbReference type="NCBI Taxonomy" id="874455"/>
    <lineage>
        <taxon>Eukaryota</taxon>
        <taxon>Metazoa</taxon>
        <taxon>Ecdysozoa</taxon>
        <taxon>Arthropoda</taxon>
        <taxon>Hexapoda</taxon>
        <taxon>Insecta</taxon>
        <taxon>Pterygota</taxon>
        <taxon>Neoptera</taxon>
        <taxon>Endopterygota</taxon>
        <taxon>Lepidoptera</taxon>
        <taxon>Glossata</taxon>
        <taxon>Ditrysia</taxon>
        <taxon>Noctuoidea</taxon>
        <taxon>Erebidae</taxon>
        <taxon>Arctiinae</taxon>
        <taxon>Arctia</taxon>
    </lineage>
</organism>
<dbReference type="AlphaFoldDB" id="A0A8S0YZT3"/>
<accession>A0A8S0YZT3</accession>
<evidence type="ECO:0000256" key="2">
    <source>
        <dbReference type="SAM" id="MobiDB-lite"/>
    </source>
</evidence>
<keyword evidence="1" id="KW-0175">Coiled coil</keyword>
<keyword evidence="4" id="KW-1185">Reference proteome</keyword>
<feature type="region of interest" description="Disordered" evidence="2">
    <location>
        <begin position="578"/>
        <end position="599"/>
    </location>
</feature>
<reference evidence="3 4" key="1">
    <citation type="submission" date="2020-04" db="EMBL/GenBank/DDBJ databases">
        <authorList>
            <person name="Wallbank WR R."/>
            <person name="Pardo Diaz C."/>
            <person name="Kozak K."/>
            <person name="Martin S."/>
            <person name="Jiggins C."/>
            <person name="Moest M."/>
            <person name="Warren A I."/>
            <person name="Byers J.R.P. K."/>
            <person name="Montejo-Kovacevich G."/>
            <person name="Yen C E."/>
        </authorList>
    </citation>
    <scope>NUCLEOTIDE SEQUENCE [LARGE SCALE GENOMIC DNA]</scope>
</reference>
<feature type="region of interest" description="Disordered" evidence="2">
    <location>
        <begin position="149"/>
        <end position="229"/>
    </location>
</feature>
<protein>
    <submittedName>
        <fullName evidence="3">Uncharacterized protein</fullName>
    </submittedName>
</protein>
<sequence length="599" mass="69069">MGDVYKIPKDKRHRSSSSLAGVVLDGTRSERKLDLNVASIQEVDDQFTGAEARCDELQEKINLIQSLKRKKKIKKRSMTKVMDQPQTSDKFPCISVRTYPKKKVSQQASRMHRFEVPPNPTRGYLDPATIEQHRMIGQVRGYNKAFNRPLQERSKNEISSEQNKHNTKIRAARQHRSQAEGDSMYGQDIKISNGPAEAACGPDDDYSYYSHSNEDFDPPPEIKSESCRKTKTLAGRRRHIPRDLPLKEAANWLEERPVVELFNKRHGSPHQDHQNVQPQPEEPQRIESQRVSSPRKPKKTEKGRFNNEDLTQLDTITHLEEKQQPRKETHQKRVKYKSRRYELPTVASQMKQASIRYYYDTTNHTNIPFVVSKSTAPSHNIGVNIQQVLNCLKMQQPLSGIPLTIAHHMGLSHVPTSNSKSVAVVQPDIEHQAINTIRVGQRMLRLPSYKYVSYKRLLSMYREGEGMVPRFLRAISRPHYFYTSMYNSLATHHEDFDGATSKGNAACQEAKQNIAEFANLYREYENLNRCTKDGKYEPELELRKEELSKDLAAREQQLRKLLQDNRSPLDLDQNLRASASMAEDNHRQSKYKLLGDSLQ</sequence>
<feature type="compositionally biased region" description="Basic and acidic residues" evidence="2">
    <location>
        <begin position="150"/>
        <end position="164"/>
    </location>
</feature>
<evidence type="ECO:0000313" key="3">
    <source>
        <dbReference type="EMBL" id="CAB3225125.1"/>
    </source>
</evidence>
<evidence type="ECO:0000256" key="1">
    <source>
        <dbReference type="SAM" id="Coils"/>
    </source>
</evidence>
<feature type="region of interest" description="Disordered" evidence="2">
    <location>
        <begin position="265"/>
        <end position="311"/>
    </location>
</feature>
<feature type="region of interest" description="Disordered" evidence="2">
    <location>
        <begin position="104"/>
        <end position="123"/>
    </location>
</feature>
<feature type="compositionally biased region" description="Basic residues" evidence="2">
    <location>
        <begin position="165"/>
        <end position="176"/>
    </location>
</feature>
<comment type="caution">
    <text evidence="3">The sequence shown here is derived from an EMBL/GenBank/DDBJ whole genome shotgun (WGS) entry which is preliminary data.</text>
</comment>
<feature type="coiled-coil region" evidence="1">
    <location>
        <begin position="507"/>
        <end position="564"/>
    </location>
</feature>
<dbReference type="OrthoDB" id="76453at2759"/>
<dbReference type="EMBL" id="CADEBC010000205">
    <property type="protein sequence ID" value="CAB3225125.1"/>
    <property type="molecule type" value="Genomic_DNA"/>
</dbReference>
<evidence type="ECO:0000313" key="4">
    <source>
        <dbReference type="Proteomes" id="UP000494106"/>
    </source>
</evidence>
<proteinExistence type="predicted"/>
<dbReference type="Proteomes" id="UP000494106">
    <property type="component" value="Unassembled WGS sequence"/>
</dbReference>
<gene>
    <name evidence="3" type="ORF">APLA_LOCUS2356</name>
</gene>